<reference evidence="1" key="1">
    <citation type="submission" date="2017-04" db="EMBL/GenBank/DDBJ databases">
        <title>Population genomics of picophytoplankton unveils novel chromosome hypervariability.</title>
        <authorList>
            <consortium name="DOE Joint Genome Institute"/>
            <person name="Blanc-Mathieu R."/>
            <person name="Krasovec M."/>
            <person name="Hebrard M."/>
            <person name="Yau S."/>
            <person name="Desgranges E."/>
            <person name="Martin J."/>
            <person name="Schackwitz W."/>
            <person name="Kuo A."/>
            <person name="Salin G."/>
            <person name="Donnadieu C."/>
            <person name="Desdevises Y."/>
            <person name="Sanchez-Ferandin S."/>
            <person name="Moreau H."/>
            <person name="Rivals E."/>
            <person name="Grigoriev I.V."/>
            <person name="Grimsley N."/>
            <person name="Eyre-Walker A."/>
            <person name="Piganeau G."/>
        </authorList>
    </citation>
    <scope>NUCLEOTIDE SEQUENCE [LARGE SCALE GENOMIC DNA]</scope>
    <source>
        <strain evidence="1">RCC 1115</strain>
    </source>
</reference>
<evidence type="ECO:0000313" key="1">
    <source>
        <dbReference type="EMBL" id="OUS44762.1"/>
    </source>
</evidence>
<accession>A0A1Y5IC71</accession>
<gene>
    <name evidence="1" type="ORF">BE221DRAFT_200731</name>
</gene>
<name>A0A1Y5IC71_OSTTA</name>
<dbReference type="AlphaFoldDB" id="A0A1Y5IC71"/>
<sequence length="353" mass="39841">MASSPFQMFDLLSRQVRRGIKAQQSPLTMSHSSKSLKQLAKGPNENLLKAFYKVLPGVSEILQQLVVAETDWNLSGRNILFPGSEDFYSRLLTSRFMIPEGENAQLNFPSAAFILAVPRDMTVNGYKIPSPMVTYSNTRDERIEQYRRVERVLNSGVSEEEFLRHETMYSCVSIFFHNPQDESDTTTTKLTLNLSQLADVLKIDMDAPDCLSHFEQIAARQKDSSALAMDMSHSDLYIQMILMRLIVGLSVYISAAGESVLSDGIPKVTGIPTPGLDKHSKPTMRRIPAPSQTLNASTMDTPTTRRWHFRNLRADRYYQGDYASWPKGSRWTIVSEAQVGKYKATTVHDEETD</sequence>
<proteinExistence type="predicted"/>
<dbReference type="Proteomes" id="UP000195557">
    <property type="component" value="Unassembled WGS sequence"/>
</dbReference>
<organism evidence="1">
    <name type="scientific">Ostreococcus tauri</name>
    <name type="common">Marine green alga</name>
    <dbReference type="NCBI Taxonomy" id="70448"/>
    <lineage>
        <taxon>Eukaryota</taxon>
        <taxon>Viridiplantae</taxon>
        <taxon>Chlorophyta</taxon>
        <taxon>Mamiellophyceae</taxon>
        <taxon>Mamiellales</taxon>
        <taxon>Bathycoccaceae</taxon>
        <taxon>Ostreococcus</taxon>
    </lineage>
</organism>
<dbReference type="EMBL" id="KZ155803">
    <property type="protein sequence ID" value="OUS44762.1"/>
    <property type="molecule type" value="Genomic_DNA"/>
</dbReference>
<protein>
    <submittedName>
        <fullName evidence="1">Uncharacterized protein</fullName>
    </submittedName>
</protein>